<evidence type="ECO:0000313" key="2">
    <source>
        <dbReference type="Proteomes" id="UP000325440"/>
    </source>
</evidence>
<dbReference type="SUPFAM" id="SSF56219">
    <property type="entry name" value="DNase I-like"/>
    <property type="match status" value="1"/>
</dbReference>
<dbReference type="PANTHER" id="PTHR36688:SF2">
    <property type="entry name" value="ENDONUCLEASE_EXONUCLEASE_PHOSPHATASE DOMAIN-CONTAINING PROTEIN"/>
    <property type="match status" value="1"/>
</dbReference>
<dbReference type="InterPro" id="IPR036691">
    <property type="entry name" value="Endo/exonu/phosph_ase_sf"/>
</dbReference>
<dbReference type="Gene3D" id="3.60.10.10">
    <property type="entry name" value="Endonuclease/exonuclease/phosphatase"/>
    <property type="match status" value="1"/>
</dbReference>
<evidence type="ECO:0000313" key="1">
    <source>
        <dbReference type="EMBL" id="VVC41574.1"/>
    </source>
</evidence>
<dbReference type="Proteomes" id="UP000325440">
    <property type="component" value="Unassembled WGS sequence"/>
</dbReference>
<keyword evidence="2" id="KW-1185">Reference proteome</keyword>
<dbReference type="AlphaFoldDB" id="A0A5E4NA55"/>
<accession>A0A5E4NA55</accession>
<dbReference type="OrthoDB" id="6619319at2759"/>
<dbReference type="InterPro" id="IPR052560">
    <property type="entry name" value="RdDP_mobile_element"/>
</dbReference>
<dbReference type="GO" id="GO:0004527">
    <property type="term" value="F:exonuclease activity"/>
    <property type="evidence" value="ECO:0007669"/>
    <property type="project" value="UniProtKB-KW"/>
</dbReference>
<organism evidence="1 2">
    <name type="scientific">Cinara cedri</name>
    <dbReference type="NCBI Taxonomy" id="506608"/>
    <lineage>
        <taxon>Eukaryota</taxon>
        <taxon>Metazoa</taxon>
        <taxon>Ecdysozoa</taxon>
        <taxon>Arthropoda</taxon>
        <taxon>Hexapoda</taxon>
        <taxon>Insecta</taxon>
        <taxon>Pterygota</taxon>
        <taxon>Neoptera</taxon>
        <taxon>Paraneoptera</taxon>
        <taxon>Hemiptera</taxon>
        <taxon>Sternorrhyncha</taxon>
        <taxon>Aphidomorpha</taxon>
        <taxon>Aphidoidea</taxon>
        <taxon>Aphididae</taxon>
        <taxon>Lachninae</taxon>
        <taxon>Cinara</taxon>
    </lineage>
</organism>
<protein>
    <submittedName>
        <fullName evidence="1">Endonuclease/exonuclease/phosphatase</fullName>
    </submittedName>
</protein>
<name>A0A5E4NA55_9HEMI</name>
<dbReference type="PANTHER" id="PTHR36688">
    <property type="entry name" value="ENDO/EXONUCLEASE/PHOSPHATASE DOMAIN-CONTAINING PROTEIN"/>
    <property type="match status" value="1"/>
</dbReference>
<gene>
    <name evidence="1" type="ORF">CINCED_3A021593</name>
</gene>
<proteinExistence type="predicted"/>
<sequence>MDIPIIPIRILNDGSPTYVGRPNSADSAIDLSFCSPNLYWNLSWRTLCEPHGSAHLPIIITAINRSLSNLNLSHQYFTNNFTSPILYNFNKADWTSFSFNIYDTLSQSTEDPTLLSSYSNLTEIIKNAVESAIPVKSANHKSHPPTPRWWNSSCTEAVKTRSLHFLIFRRTCCLSGLLKYRNVSAHTTRLLKNKKRNSWKKFCSNLNPSCSIQYLWATARRFKNCVNPTKRPENNDWFDNFCSKVSPCHVPTESEIRPRRCPLLAHSHILTNSFTLSELKFAISSRKSIAPGLDNISPILLKHLPDNALVTLLIIFNNLLATQQFPTSWCSYKVIPIPKSNSNTSFCSIALSSSLCKVFEFMLKTRLD</sequence>
<keyword evidence="1" id="KW-0540">Nuclease</keyword>
<keyword evidence="1" id="KW-0255">Endonuclease</keyword>
<dbReference type="EMBL" id="CABPRJ010001921">
    <property type="protein sequence ID" value="VVC41574.1"/>
    <property type="molecule type" value="Genomic_DNA"/>
</dbReference>
<dbReference type="GO" id="GO:0004519">
    <property type="term" value="F:endonuclease activity"/>
    <property type="evidence" value="ECO:0007669"/>
    <property type="project" value="UniProtKB-KW"/>
</dbReference>
<keyword evidence="1" id="KW-0269">Exonuclease</keyword>
<keyword evidence="1" id="KW-0378">Hydrolase</keyword>
<reference evidence="1 2" key="1">
    <citation type="submission" date="2019-08" db="EMBL/GenBank/DDBJ databases">
        <authorList>
            <person name="Alioto T."/>
            <person name="Alioto T."/>
            <person name="Gomez Garrido J."/>
        </authorList>
    </citation>
    <scope>NUCLEOTIDE SEQUENCE [LARGE SCALE GENOMIC DNA]</scope>
</reference>